<dbReference type="EMBL" id="LGUA01000118">
    <property type="protein sequence ID" value="OAX83967.1"/>
    <property type="molecule type" value="Genomic_DNA"/>
</dbReference>
<protein>
    <submittedName>
        <fullName evidence="2">Uncharacterized protein</fullName>
    </submittedName>
</protein>
<sequence>MQYLGSAALLPGSFPDESKNNIPFAGPVGQHTPSYNGPGDLNCRDSFEVIPKRLHSEGIQLIQRNQPKTTLQPEPSNLPKSISQSIKMRPTPNHDEEWEEAVEFGDKPALVLARRGEYCGKGRYREIPWVYCPGDSIPSFDLLSLDQLHRLHKKLYIQENGRPLLRAPPEEFWLIRQQLGGFIRKFQKMIFDLLKPDDLTKWDPICHLLTYGPSPNPY</sequence>
<feature type="region of interest" description="Disordered" evidence="1">
    <location>
        <begin position="65"/>
        <end position="91"/>
    </location>
</feature>
<reference evidence="2 3" key="1">
    <citation type="submission" date="2015-07" db="EMBL/GenBank/DDBJ databases">
        <title>Emmonsia species relationships and genome sequence.</title>
        <authorList>
            <person name="Cuomo C.A."/>
            <person name="Schwartz I.S."/>
            <person name="Kenyon C."/>
            <person name="de Hoog G.S."/>
            <person name="Govender N.P."/>
            <person name="Botha A."/>
            <person name="Moreno L."/>
            <person name="de Vries M."/>
            <person name="Munoz J.F."/>
            <person name="Stielow J.B."/>
        </authorList>
    </citation>
    <scope>NUCLEOTIDE SEQUENCE [LARGE SCALE GENOMIC DNA]</scope>
    <source>
        <strain evidence="2 3">CBS 136260</strain>
    </source>
</reference>
<keyword evidence="3" id="KW-1185">Reference proteome</keyword>
<dbReference type="OrthoDB" id="4181227at2759"/>
<evidence type="ECO:0000256" key="1">
    <source>
        <dbReference type="SAM" id="MobiDB-lite"/>
    </source>
</evidence>
<evidence type="ECO:0000313" key="2">
    <source>
        <dbReference type="EMBL" id="OAX83967.1"/>
    </source>
</evidence>
<dbReference type="Proteomes" id="UP000091918">
    <property type="component" value="Unassembled WGS sequence"/>
</dbReference>
<comment type="caution">
    <text evidence="2">The sequence shown here is derived from an EMBL/GenBank/DDBJ whole genome shotgun (WGS) entry which is preliminary data.</text>
</comment>
<name>A0A1B7P512_9EURO</name>
<evidence type="ECO:0000313" key="3">
    <source>
        <dbReference type="Proteomes" id="UP000091918"/>
    </source>
</evidence>
<proteinExistence type="predicted"/>
<feature type="compositionally biased region" description="Polar residues" evidence="1">
    <location>
        <begin position="65"/>
        <end position="86"/>
    </location>
</feature>
<gene>
    <name evidence="2" type="ORF">ACJ72_01669</name>
</gene>
<accession>A0A1B7P512</accession>
<dbReference type="AlphaFoldDB" id="A0A1B7P512"/>
<organism evidence="2 3">
    <name type="scientific">Emergomyces africanus</name>
    <dbReference type="NCBI Taxonomy" id="1955775"/>
    <lineage>
        <taxon>Eukaryota</taxon>
        <taxon>Fungi</taxon>
        <taxon>Dikarya</taxon>
        <taxon>Ascomycota</taxon>
        <taxon>Pezizomycotina</taxon>
        <taxon>Eurotiomycetes</taxon>
        <taxon>Eurotiomycetidae</taxon>
        <taxon>Onygenales</taxon>
        <taxon>Ajellomycetaceae</taxon>
        <taxon>Emergomyces</taxon>
    </lineage>
</organism>